<evidence type="ECO:0000256" key="1">
    <source>
        <dbReference type="SAM" id="SignalP"/>
    </source>
</evidence>
<dbReference type="Gene3D" id="2.60.40.3140">
    <property type="match status" value="1"/>
</dbReference>
<feature type="signal peptide" evidence="1">
    <location>
        <begin position="1"/>
        <end position="19"/>
    </location>
</feature>
<proteinExistence type="predicted"/>
<dbReference type="Gene3D" id="3.10.620.30">
    <property type="match status" value="1"/>
</dbReference>
<reference evidence="5" key="1">
    <citation type="submission" date="2016-10" db="EMBL/GenBank/DDBJ databases">
        <authorList>
            <person name="Varghese N."/>
            <person name="Submissions S."/>
        </authorList>
    </citation>
    <scope>NUCLEOTIDE SEQUENCE [LARGE SCALE GENOMIC DNA]</scope>
    <source>
        <strain evidence="5">DSM 24740</strain>
    </source>
</reference>
<dbReference type="Proteomes" id="UP000199021">
    <property type="component" value="Unassembled WGS sequence"/>
</dbReference>
<dbReference type="RefSeq" id="WP_090169160.1">
    <property type="nucleotide sequence ID" value="NZ_FOFB01000013.1"/>
</dbReference>
<name>A0A1H9HUJ9_9BACT</name>
<feature type="domain" description="DUF3857" evidence="3">
    <location>
        <begin position="74"/>
        <end position="232"/>
    </location>
</feature>
<keyword evidence="5" id="KW-1185">Reference proteome</keyword>
<dbReference type="InterPro" id="IPR038765">
    <property type="entry name" value="Papain-like_cys_pep_sf"/>
</dbReference>
<feature type="domain" description="Transglutaminase-like" evidence="2">
    <location>
        <begin position="303"/>
        <end position="376"/>
    </location>
</feature>
<dbReference type="SUPFAM" id="SSF54001">
    <property type="entry name" value="Cysteine proteinases"/>
    <property type="match status" value="1"/>
</dbReference>
<accession>A0A1H9HUJ9</accession>
<organism evidence="4 5">
    <name type="scientific">Neolewinella agarilytica</name>
    <dbReference type="NCBI Taxonomy" id="478744"/>
    <lineage>
        <taxon>Bacteria</taxon>
        <taxon>Pseudomonadati</taxon>
        <taxon>Bacteroidota</taxon>
        <taxon>Saprospiria</taxon>
        <taxon>Saprospirales</taxon>
        <taxon>Lewinellaceae</taxon>
        <taxon>Neolewinella</taxon>
    </lineage>
</organism>
<evidence type="ECO:0000259" key="2">
    <source>
        <dbReference type="Pfam" id="PF01841"/>
    </source>
</evidence>
<dbReference type="STRING" id="478744.SAMN05444359_113107"/>
<protein>
    <submittedName>
        <fullName evidence="4">Transglutaminase-like superfamily protein</fullName>
    </submittedName>
</protein>
<keyword evidence="1" id="KW-0732">Signal</keyword>
<dbReference type="InParanoid" id="A0A1H9HUJ9"/>
<dbReference type="Pfam" id="PF01841">
    <property type="entry name" value="Transglut_core"/>
    <property type="match status" value="1"/>
</dbReference>
<evidence type="ECO:0000259" key="3">
    <source>
        <dbReference type="Pfam" id="PF12969"/>
    </source>
</evidence>
<dbReference type="AlphaFoldDB" id="A0A1H9HUJ9"/>
<sequence length="656" mass="75120">MFFRLSVLLTALFTVTSFAYSQESPEKIKLGKISVEDRRLTEAPGDSTADAYVLYDLMDMQIKQDPDGAPMLHEYRHRRVKLFRESAFDRADVELSYYRESEKISQLRAFIHLPEGGVLKLSGKDFIRERYDDDRDIWRFTFPNVAEGAVIEYTYLKTDKGITVPSRYYFQESIPVRWAEYNASIPYYFNYVSLGNASNYTVSNVSTANRLYGSEKIKHSVIKWAYKDLPAYKEQPYVNNFSDYIPQVRLQLQTVQYPGRPVYKVFSDWKDTTTKMDGWAQFGKAYRNKGNSGKVWKAVEPYLAEASTETDKAKLLYDFVAGKISWNGSYSWTSERTPNKVYDAAEGTSGEISMLLLALLRDAGIESQPILVPLRNYGSPLELYPLISQFDHLMVLATVDGNDIILDPNDLNRPPGLPRVAALNHRVFVANPDNPHWISIDVPRATQTIMANVALDEEGMADVDVQSRMSSYYAFNGRNRIQEMEEDAELPIVENMMESFPEAEVINHLVKEEKVKSGPLSMDFKLKVPMGQAMDDYLYVQPILSPVLHNELADAEYRLYPVDFAYPWIKRYITTISVPEGYAVEELPESIRLRSEDGTMSCTFAATEKEDKTISINFTVSIDRTVYEASEYGALRTMFKRIIELQESTIVLKRAK</sequence>
<feature type="chain" id="PRO_5011623153" evidence="1">
    <location>
        <begin position="20"/>
        <end position="656"/>
    </location>
</feature>
<dbReference type="EMBL" id="FOFB01000013">
    <property type="protein sequence ID" value="SEQ65922.1"/>
    <property type="molecule type" value="Genomic_DNA"/>
</dbReference>
<dbReference type="OrthoDB" id="98874at2"/>
<dbReference type="Gene3D" id="2.60.120.1130">
    <property type="match status" value="1"/>
</dbReference>
<dbReference type="InterPro" id="IPR024618">
    <property type="entry name" value="DUF3857"/>
</dbReference>
<gene>
    <name evidence="4" type="ORF">SAMN05444359_113107</name>
</gene>
<evidence type="ECO:0000313" key="5">
    <source>
        <dbReference type="Proteomes" id="UP000199021"/>
    </source>
</evidence>
<dbReference type="InterPro" id="IPR002931">
    <property type="entry name" value="Transglutaminase-like"/>
</dbReference>
<dbReference type="Pfam" id="PF12969">
    <property type="entry name" value="DUF3857"/>
    <property type="match status" value="1"/>
</dbReference>
<evidence type="ECO:0000313" key="4">
    <source>
        <dbReference type="EMBL" id="SEQ65922.1"/>
    </source>
</evidence>